<comment type="caution">
    <text evidence="2">The sequence shown here is derived from an EMBL/GenBank/DDBJ whole genome shotgun (WGS) entry which is preliminary data.</text>
</comment>
<sequence>MNKNLIVSIIIGVLIMFSTTLLTGHTYAHSTAIGAHRTAELILRNISIVVGLIVIYSGFKDMFKSK</sequence>
<protein>
    <submittedName>
        <fullName evidence="2">Uncharacterized protein</fullName>
    </submittedName>
</protein>
<dbReference type="EMBL" id="JAHBCL010000061">
    <property type="protein sequence ID" value="MBS7528784.1"/>
    <property type="molecule type" value="Genomic_DNA"/>
</dbReference>
<evidence type="ECO:0000313" key="3">
    <source>
        <dbReference type="Proteomes" id="UP000746471"/>
    </source>
</evidence>
<gene>
    <name evidence="2" type="ORF">KHM83_19130</name>
</gene>
<name>A0ABS5PW02_9FIRM</name>
<keyword evidence="3" id="KW-1185">Reference proteome</keyword>
<accession>A0ABS5PW02</accession>
<reference evidence="2 3" key="1">
    <citation type="submission" date="2021-05" db="EMBL/GenBank/DDBJ databases">
        <title>Fusibacter ferrireducens sp. nov., an anaerobic, sulfur- and Fe-reducing bacterium isolated from the mangrove sediment.</title>
        <authorList>
            <person name="Qiu D."/>
        </authorList>
    </citation>
    <scope>NUCLEOTIDE SEQUENCE [LARGE SCALE GENOMIC DNA]</scope>
    <source>
        <strain evidence="2 3">DSM 12116</strain>
    </source>
</reference>
<keyword evidence="1" id="KW-0812">Transmembrane</keyword>
<dbReference type="Proteomes" id="UP000746471">
    <property type="component" value="Unassembled WGS sequence"/>
</dbReference>
<proteinExistence type="predicted"/>
<dbReference type="RefSeq" id="WP_213238640.1">
    <property type="nucleotide sequence ID" value="NZ_JAHBCL010000061.1"/>
</dbReference>
<evidence type="ECO:0000256" key="1">
    <source>
        <dbReference type="SAM" id="Phobius"/>
    </source>
</evidence>
<keyword evidence="1" id="KW-0472">Membrane</keyword>
<organism evidence="2 3">
    <name type="scientific">Fusibacter paucivorans</name>
    <dbReference type="NCBI Taxonomy" id="76009"/>
    <lineage>
        <taxon>Bacteria</taxon>
        <taxon>Bacillati</taxon>
        <taxon>Bacillota</taxon>
        <taxon>Clostridia</taxon>
        <taxon>Eubacteriales</taxon>
        <taxon>Eubacteriales Family XII. Incertae Sedis</taxon>
        <taxon>Fusibacter</taxon>
    </lineage>
</organism>
<feature type="transmembrane region" description="Helical" evidence="1">
    <location>
        <begin position="41"/>
        <end position="59"/>
    </location>
</feature>
<keyword evidence="1" id="KW-1133">Transmembrane helix</keyword>
<evidence type="ECO:0000313" key="2">
    <source>
        <dbReference type="EMBL" id="MBS7528784.1"/>
    </source>
</evidence>
<feature type="transmembrane region" description="Helical" evidence="1">
    <location>
        <begin position="6"/>
        <end position="29"/>
    </location>
</feature>